<dbReference type="AlphaFoldDB" id="A0A809R5B9"/>
<feature type="domain" description="DUF3108" evidence="3">
    <location>
        <begin position="178"/>
        <end position="231"/>
    </location>
</feature>
<accession>A0A809R5B9</accession>
<dbReference type="Proteomes" id="UP000662873">
    <property type="component" value="Chromosome"/>
</dbReference>
<dbReference type="PROSITE" id="PS51257">
    <property type="entry name" value="PROKAR_LIPOPROTEIN"/>
    <property type="match status" value="1"/>
</dbReference>
<evidence type="ECO:0000313" key="4">
    <source>
        <dbReference type="EMBL" id="BBO22783.1"/>
    </source>
</evidence>
<dbReference type="Pfam" id="PF21347">
    <property type="entry name" value="DUF3108_like"/>
    <property type="match status" value="1"/>
</dbReference>
<dbReference type="EMBL" id="AP021858">
    <property type="protein sequence ID" value="BBO22783.1"/>
    <property type="molecule type" value="Genomic_DNA"/>
</dbReference>
<feature type="signal peptide" evidence="2">
    <location>
        <begin position="1"/>
        <end position="18"/>
    </location>
</feature>
<feature type="region of interest" description="Disordered" evidence="1">
    <location>
        <begin position="24"/>
        <end position="59"/>
    </location>
</feature>
<keyword evidence="2" id="KW-0732">Signal</keyword>
<protein>
    <recommendedName>
        <fullName evidence="3">DUF3108 domain-containing protein</fullName>
    </recommendedName>
</protein>
<dbReference type="Gene3D" id="2.40.360.20">
    <property type="match status" value="1"/>
</dbReference>
<dbReference type="InterPro" id="IPR049279">
    <property type="entry name" value="DUF3108-like"/>
</dbReference>
<evidence type="ECO:0000259" key="3">
    <source>
        <dbReference type="Pfam" id="PF21347"/>
    </source>
</evidence>
<proteinExistence type="predicted"/>
<evidence type="ECO:0000256" key="1">
    <source>
        <dbReference type="SAM" id="MobiDB-lite"/>
    </source>
</evidence>
<evidence type="ECO:0000256" key="2">
    <source>
        <dbReference type="SAM" id="SignalP"/>
    </source>
</evidence>
<gene>
    <name evidence="4" type="ORF">NPRO_03780</name>
</gene>
<evidence type="ECO:0000313" key="5">
    <source>
        <dbReference type="Proteomes" id="UP000662873"/>
    </source>
</evidence>
<dbReference type="KEGG" id="npy:NPRO_03780"/>
<name>A0A809R5B9_9BACT</name>
<feature type="chain" id="PRO_5035326980" description="DUF3108 domain-containing protein" evidence="2">
    <location>
        <begin position="19"/>
        <end position="252"/>
    </location>
</feature>
<sequence>MKRYLFLLSLFGILSALALTGCGSKGAPSEPGKPETASTAKPSGETEIEESSSPTALPIDKLPASLKNDAFTYYGLGRSEPMLFEYAVDDKAPSEGSVTVKLIEVKDNEAKFLMERAGALAPLGNQEFVLKSDGLYSTMLAGSPIEPMSIEMPSKIEKGTSWSTSGKFKLPTEVEAKQSTELKVVGFEKVKVRAGEFQAAKVTGRGLLATAGKTTESTMTAWFAKDVGMLKLVIEAKDSEGKKAKIRIELTQ</sequence>
<organism evidence="4 5">
    <name type="scientific">Candidatus Nitrosymbiomonas proteolyticus</name>
    <dbReference type="NCBI Taxonomy" id="2608984"/>
    <lineage>
        <taxon>Bacteria</taxon>
        <taxon>Bacillati</taxon>
        <taxon>Armatimonadota</taxon>
        <taxon>Armatimonadota incertae sedis</taxon>
        <taxon>Candidatus Nitrosymbiomonas</taxon>
    </lineage>
</organism>
<reference evidence="4" key="1">
    <citation type="journal article" name="DNA Res.">
        <title>The physiological potential of anammox bacteria as revealed by their core genome structure.</title>
        <authorList>
            <person name="Okubo T."/>
            <person name="Toyoda A."/>
            <person name="Fukuhara K."/>
            <person name="Uchiyama I."/>
            <person name="Harigaya Y."/>
            <person name="Kuroiwa M."/>
            <person name="Suzuki T."/>
            <person name="Murakami Y."/>
            <person name="Suwa Y."/>
            <person name="Takami H."/>
        </authorList>
    </citation>
    <scope>NUCLEOTIDE SEQUENCE</scope>
    <source>
        <strain evidence="4">317325-2</strain>
    </source>
</reference>